<accession>A0A7J8SFH5</accession>
<evidence type="ECO:0000313" key="2">
    <source>
        <dbReference type="Proteomes" id="UP000593561"/>
    </source>
</evidence>
<keyword evidence="2" id="KW-1185">Reference proteome</keyword>
<name>A0A7J8SFH5_GOSDV</name>
<evidence type="ECO:0000313" key="1">
    <source>
        <dbReference type="EMBL" id="MBA0624252.1"/>
    </source>
</evidence>
<dbReference type="AlphaFoldDB" id="A0A7J8SFH5"/>
<dbReference type="Proteomes" id="UP000593561">
    <property type="component" value="Unassembled WGS sequence"/>
</dbReference>
<organism evidence="1 2">
    <name type="scientific">Gossypium davidsonii</name>
    <name type="common">Davidson's cotton</name>
    <name type="synonym">Gossypium klotzschianum subsp. davidsonii</name>
    <dbReference type="NCBI Taxonomy" id="34287"/>
    <lineage>
        <taxon>Eukaryota</taxon>
        <taxon>Viridiplantae</taxon>
        <taxon>Streptophyta</taxon>
        <taxon>Embryophyta</taxon>
        <taxon>Tracheophyta</taxon>
        <taxon>Spermatophyta</taxon>
        <taxon>Magnoliopsida</taxon>
        <taxon>eudicotyledons</taxon>
        <taxon>Gunneridae</taxon>
        <taxon>Pentapetalae</taxon>
        <taxon>rosids</taxon>
        <taxon>malvids</taxon>
        <taxon>Malvales</taxon>
        <taxon>Malvaceae</taxon>
        <taxon>Malvoideae</taxon>
        <taxon>Gossypium</taxon>
    </lineage>
</organism>
<reference evidence="1 2" key="1">
    <citation type="journal article" date="2019" name="Genome Biol. Evol.">
        <title>Insights into the evolution of the New World diploid cottons (Gossypium, subgenus Houzingenia) based on genome sequencing.</title>
        <authorList>
            <person name="Grover C.E."/>
            <person name="Arick M.A. 2nd"/>
            <person name="Thrash A."/>
            <person name="Conover J.L."/>
            <person name="Sanders W.S."/>
            <person name="Peterson D.G."/>
            <person name="Frelichowski J.E."/>
            <person name="Scheffler J.A."/>
            <person name="Scheffler B.E."/>
            <person name="Wendel J.F."/>
        </authorList>
    </citation>
    <scope>NUCLEOTIDE SEQUENCE [LARGE SCALE GENOMIC DNA]</scope>
    <source>
        <strain evidence="1">27</strain>
        <tissue evidence="1">Leaf</tissue>
    </source>
</reference>
<proteinExistence type="predicted"/>
<sequence>MKFCTDVETLTRSFYSRYGELLDMPFYLY</sequence>
<dbReference type="EMBL" id="JABFAC010000009">
    <property type="protein sequence ID" value="MBA0624252.1"/>
    <property type="molecule type" value="Genomic_DNA"/>
</dbReference>
<gene>
    <name evidence="1" type="ORF">Godav_009640</name>
</gene>
<protein>
    <submittedName>
        <fullName evidence="1">Uncharacterized protein</fullName>
    </submittedName>
</protein>
<comment type="caution">
    <text evidence="1">The sequence shown here is derived from an EMBL/GenBank/DDBJ whole genome shotgun (WGS) entry which is preliminary data.</text>
</comment>